<feature type="transmembrane region" description="Helical" evidence="1">
    <location>
        <begin position="70"/>
        <end position="89"/>
    </location>
</feature>
<keyword evidence="1" id="KW-0472">Membrane</keyword>
<sequence>MATPPSSATSDDTTQKRPLTPGAVVVALLVPLVTVAGAVSPWYVQDVELDWAHRQQEACRHMPFPKTEYAAAWAGAALGVTAVVVYVLLAKRIRRRYGVRLRETKPGLVACIGVWLNVLTIPMELITLYATYSSAASRVVLGDCG</sequence>
<evidence type="ECO:0000313" key="2">
    <source>
        <dbReference type="EMBL" id="MBB4891740.1"/>
    </source>
</evidence>
<feature type="transmembrane region" description="Helical" evidence="1">
    <location>
        <begin position="109"/>
        <end position="132"/>
    </location>
</feature>
<feature type="transmembrane region" description="Helical" evidence="1">
    <location>
        <begin position="23"/>
        <end position="44"/>
    </location>
</feature>
<dbReference type="AlphaFoldDB" id="A0A7W7PKF9"/>
<organism evidence="2 3">
    <name type="scientific">Streptomyces olivoverticillatus</name>
    <dbReference type="NCBI Taxonomy" id="66427"/>
    <lineage>
        <taxon>Bacteria</taxon>
        <taxon>Bacillati</taxon>
        <taxon>Actinomycetota</taxon>
        <taxon>Actinomycetes</taxon>
        <taxon>Kitasatosporales</taxon>
        <taxon>Streptomycetaceae</taxon>
        <taxon>Streptomyces</taxon>
    </lineage>
</organism>
<evidence type="ECO:0000313" key="3">
    <source>
        <dbReference type="Proteomes" id="UP000556084"/>
    </source>
</evidence>
<dbReference type="EMBL" id="JACHJH010000001">
    <property type="protein sequence ID" value="MBB4891740.1"/>
    <property type="molecule type" value="Genomic_DNA"/>
</dbReference>
<reference evidence="2 3" key="1">
    <citation type="submission" date="2020-08" db="EMBL/GenBank/DDBJ databases">
        <title>Genomic Encyclopedia of Type Strains, Phase III (KMG-III): the genomes of soil and plant-associated and newly described type strains.</title>
        <authorList>
            <person name="Whitman W."/>
        </authorList>
    </citation>
    <scope>NUCLEOTIDE SEQUENCE [LARGE SCALE GENOMIC DNA]</scope>
    <source>
        <strain evidence="2 3">CECT 3266</strain>
    </source>
</reference>
<accession>A0A7W7PKF9</accession>
<keyword evidence="1" id="KW-1133">Transmembrane helix</keyword>
<keyword evidence="3" id="KW-1185">Reference proteome</keyword>
<dbReference type="RefSeq" id="WP_184346262.1">
    <property type="nucleotide sequence ID" value="NZ_JACHJH010000001.1"/>
</dbReference>
<name>A0A7W7PKF9_9ACTN</name>
<evidence type="ECO:0000256" key="1">
    <source>
        <dbReference type="SAM" id="Phobius"/>
    </source>
</evidence>
<protein>
    <submittedName>
        <fullName evidence="2">Uncharacterized protein</fullName>
    </submittedName>
</protein>
<keyword evidence="1" id="KW-0812">Transmembrane</keyword>
<gene>
    <name evidence="2" type="ORF">FHS39_000740</name>
</gene>
<dbReference type="Proteomes" id="UP000556084">
    <property type="component" value="Unassembled WGS sequence"/>
</dbReference>
<proteinExistence type="predicted"/>
<comment type="caution">
    <text evidence="2">The sequence shown here is derived from an EMBL/GenBank/DDBJ whole genome shotgun (WGS) entry which is preliminary data.</text>
</comment>